<feature type="transmembrane region" description="Helical" evidence="1">
    <location>
        <begin position="72"/>
        <end position="88"/>
    </location>
</feature>
<keyword evidence="1" id="KW-0472">Membrane</keyword>
<reference evidence="2 3" key="1">
    <citation type="submission" date="2018-06" db="EMBL/GenBank/DDBJ databases">
        <title>Whole genome sequencing of a novel hydrocarbon degrading bacterial strain, PW21 isolated from oil contaminated produced water sample.</title>
        <authorList>
            <person name="Nagkirti P."/>
            <person name="Shaikh A."/>
            <person name="Gowdaman V."/>
            <person name="Engineer A.E."/>
            <person name="Dagar S."/>
            <person name="Dhakephalkar P.K."/>
        </authorList>
    </citation>
    <scope>NUCLEOTIDE SEQUENCE [LARGE SCALE GENOMIC DNA]</scope>
    <source>
        <strain evidence="2 3">PW21</strain>
    </source>
</reference>
<dbReference type="RefSeq" id="WP_111251786.1">
    <property type="nucleotide sequence ID" value="NZ_QKWH01000013.1"/>
</dbReference>
<sequence length="154" mass="16651">MTVENDVQDAEAGREPGEGECGLCGSAPATLLTQQGLASLLIFFRLSTWKGWACRDCAEAVHADADARTMTWAWWGVGGFMAWAFLLGNRARMRKARALDVPRSTPGVTAAMAAPVVDVQPWYRRRAPLVAACVGVTVWVLLAAFFVLALTLPE</sequence>
<accession>A0A2W5WL76</accession>
<dbReference type="Proteomes" id="UP000248783">
    <property type="component" value="Unassembled WGS sequence"/>
</dbReference>
<evidence type="ECO:0000313" key="3">
    <source>
        <dbReference type="Proteomes" id="UP000248783"/>
    </source>
</evidence>
<gene>
    <name evidence="2" type="ORF">DNL40_13490</name>
</gene>
<keyword evidence="1" id="KW-0812">Transmembrane</keyword>
<organism evidence="2 3">
    <name type="scientific">Xylanimonas oleitrophica</name>
    <dbReference type="NCBI Taxonomy" id="2607479"/>
    <lineage>
        <taxon>Bacteria</taxon>
        <taxon>Bacillati</taxon>
        <taxon>Actinomycetota</taxon>
        <taxon>Actinomycetes</taxon>
        <taxon>Micrococcales</taxon>
        <taxon>Promicromonosporaceae</taxon>
        <taxon>Xylanimonas</taxon>
    </lineage>
</organism>
<dbReference type="EMBL" id="QKWH01000013">
    <property type="protein sequence ID" value="PZR52027.1"/>
    <property type="molecule type" value="Genomic_DNA"/>
</dbReference>
<name>A0A2W5WL76_9MICO</name>
<proteinExistence type="predicted"/>
<keyword evidence="3" id="KW-1185">Reference proteome</keyword>
<dbReference type="AlphaFoldDB" id="A0A2W5WL76"/>
<protein>
    <submittedName>
        <fullName evidence="2">Uncharacterized protein</fullName>
    </submittedName>
</protein>
<evidence type="ECO:0000313" key="2">
    <source>
        <dbReference type="EMBL" id="PZR52027.1"/>
    </source>
</evidence>
<keyword evidence="1" id="KW-1133">Transmembrane helix</keyword>
<evidence type="ECO:0000256" key="1">
    <source>
        <dbReference type="SAM" id="Phobius"/>
    </source>
</evidence>
<feature type="transmembrane region" description="Helical" evidence="1">
    <location>
        <begin position="129"/>
        <end position="152"/>
    </location>
</feature>
<comment type="caution">
    <text evidence="2">The sequence shown here is derived from an EMBL/GenBank/DDBJ whole genome shotgun (WGS) entry which is preliminary data.</text>
</comment>